<dbReference type="EMBL" id="CU459003">
    <property type="protein sequence ID" value="CAM75518.1"/>
    <property type="molecule type" value="Genomic_DNA"/>
</dbReference>
<organism evidence="1">
    <name type="scientific">Magnetospirillum gryphiswaldense</name>
    <dbReference type="NCBI Taxonomy" id="55518"/>
    <lineage>
        <taxon>Bacteria</taxon>
        <taxon>Pseudomonadati</taxon>
        <taxon>Pseudomonadota</taxon>
        <taxon>Alphaproteobacteria</taxon>
        <taxon>Rhodospirillales</taxon>
        <taxon>Rhodospirillaceae</taxon>
        <taxon>Magnetospirillum</taxon>
    </lineage>
</organism>
<gene>
    <name evidence="1" type="ORF">MGR_1598</name>
</gene>
<accession>A4TY11</accession>
<dbReference type="AlphaFoldDB" id="A4TY11"/>
<name>A4TY11_9PROT</name>
<reference evidence="1" key="1">
    <citation type="journal article" date="2007" name="J. Bacteriol.">
        <title>Comparative genome analysis of four magnetotactic bacteria reveals a complex set of group-specific genes implicated in magnetosome biomineralization and function.</title>
        <authorList>
            <person name="Richter M."/>
            <person name="Kube M."/>
            <person name="Bazylinski D.A."/>
            <person name="Lombardot T."/>
            <person name="Gloeckner F.O."/>
            <person name="Reinhardt R."/>
            <person name="Schueler D."/>
        </authorList>
    </citation>
    <scope>NUCLEOTIDE SEQUENCE</scope>
    <source>
        <strain evidence="1">MSR-1</strain>
    </source>
</reference>
<sequence>MGGSITGLPGEFGDDALAWIAGGIDRPDCGAECVRLQNVPTHEGRTDRHLTSGCAGIARADSPRERLDASALGLLIEMPELGRLVPG</sequence>
<protein>
    <submittedName>
        <fullName evidence="1">Uncharacterized protein</fullName>
    </submittedName>
</protein>
<proteinExistence type="predicted"/>
<evidence type="ECO:0000313" key="1">
    <source>
        <dbReference type="EMBL" id="CAM75518.1"/>
    </source>
</evidence>